<dbReference type="EMBL" id="JADEXG010000001">
    <property type="protein sequence ID" value="MBE9075801.1"/>
    <property type="molecule type" value="Genomic_DNA"/>
</dbReference>
<comment type="caution">
    <text evidence="1">The sequence shown here is derived from an EMBL/GenBank/DDBJ whole genome shotgun (WGS) entry which is preliminary data.</text>
</comment>
<evidence type="ECO:0000313" key="1">
    <source>
        <dbReference type="EMBL" id="MBE9075801.1"/>
    </source>
</evidence>
<gene>
    <name evidence="1" type="ORF">IQ241_00545</name>
</gene>
<sequence>MGPFAQRARQRLETAGTVGVILYEDGACNGVALAVKVDNLGLGKLAGGEVLDDEVEVEWKSLKE</sequence>
<protein>
    <submittedName>
        <fullName evidence="1">Uncharacterized protein</fullName>
    </submittedName>
</protein>
<keyword evidence="2" id="KW-1185">Reference proteome</keyword>
<evidence type="ECO:0000313" key="2">
    <source>
        <dbReference type="Proteomes" id="UP000636505"/>
    </source>
</evidence>
<dbReference type="AlphaFoldDB" id="A0A8J7DK16"/>
<dbReference type="RefSeq" id="WP_193904460.1">
    <property type="nucleotide sequence ID" value="NZ_JADEXG010000001.1"/>
</dbReference>
<reference evidence="1" key="1">
    <citation type="submission" date="2020-10" db="EMBL/GenBank/DDBJ databases">
        <authorList>
            <person name="Castelo-Branco R."/>
            <person name="Eusebio N."/>
            <person name="Adriana R."/>
            <person name="Vieira A."/>
            <person name="Brugerolle De Fraissinette N."/>
            <person name="Rezende De Castro R."/>
            <person name="Schneider M.P."/>
            <person name="Vasconcelos V."/>
            <person name="Leao P.N."/>
        </authorList>
    </citation>
    <scope>NUCLEOTIDE SEQUENCE</scope>
    <source>
        <strain evidence="1">LEGE 07310</strain>
    </source>
</reference>
<accession>A0A8J7DK16</accession>
<dbReference type="Proteomes" id="UP000636505">
    <property type="component" value="Unassembled WGS sequence"/>
</dbReference>
<name>A0A8J7DK16_9CYAN</name>
<proteinExistence type="predicted"/>
<organism evidence="1 2">
    <name type="scientific">Vasconcelosia minhoensis LEGE 07310</name>
    <dbReference type="NCBI Taxonomy" id="915328"/>
    <lineage>
        <taxon>Bacteria</taxon>
        <taxon>Bacillati</taxon>
        <taxon>Cyanobacteriota</taxon>
        <taxon>Cyanophyceae</taxon>
        <taxon>Nodosilineales</taxon>
        <taxon>Cymatolegaceae</taxon>
        <taxon>Vasconcelosia</taxon>
        <taxon>Vasconcelosia minhoensis</taxon>
    </lineage>
</organism>